<proteinExistence type="predicted"/>
<dbReference type="AlphaFoldDB" id="A0A2T6AK36"/>
<organism evidence="1 2">
    <name type="scientific">Christiangramia gaetbulicola</name>
    <dbReference type="NCBI Taxonomy" id="703340"/>
    <lineage>
        <taxon>Bacteria</taxon>
        <taxon>Pseudomonadati</taxon>
        <taxon>Bacteroidota</taxon>
        <taxon>Flavobacteriia</taxon>
        <taxon>Flavobacteriales</taxon>
        <taxon>Flavobacteriaceae</taxon>
        <taxon>Christiangramia</taxon>
    </lineage>
</organism>
<protein>
    <submittedName>
        <fullName evidence="1">Uncharacterized protein</fullName>
    </submittedName>
</protein>
<evidence type="ECO:0000313" key="2">
    <source>
        <dbReference type="Proteomes" id="UP000244174"/>
    </source>
</evidence>
<dbReference type="Proteomes" id="UP000244174">
    <property type="component" value="Unassembled WGS sequence"/>
</dbReference>
<dbReference type="EMBL" id="QBKQ01000001">
    <property type="protein sequence ID" value="PTX44182.1"/>
    <property type="molecule type" value="Genomic_DNA"/>
</dbReference>
<reference evidence="1 2" key="1">
    <citation type="submission" date="2018-04" db="EMBL/GenBank/DDBJ databases">
        <title>Genomic Encyclopedia of Archaeal and Bacterial Type Strains, Phase II (KMG-II): from individual species to whole genera.</title>
        <authorList>
            <person name="Goeker M."/>
        </authorList>
    </citation>
    <scope>NUCLEOTIDE SEQUENCE [LARGE SCALE GENOMIC DNA]</scope>
    <source>
        <strain evidence="1 2">DSM 23082</strain>
    </source>
</reference>
<comment type="caution">
    <text evidence="1">The sequence shown here is derived from an EMBL/GenBank/DDBJ whole genome shotgun (WGS) entry which is preliminary data.</text>
</comment>
<sequence>MKKLFFSDYRNVYSDSDVFLMIQHLIKKECDIDIPLKRMAIAELIKHINSSTLLSKTLDLVIDFDLFDGFTFLNNELISNVDFDSYSDSDRIKIKAISFSEAILFNLYLGRLGFKQDPNLVLQLNYGKDYVESNYDEIYSYTKRKVYSGLLTHFGNQPEEIKQDFYKKALSSIAQLDYENATNTFSEEKQLFRDLINPIAMVVRQDNFPEIPISTNSYPKIFLGTDDKGYQLFREFVNLTQIKEHKDWSFFFQFLLKDEIIWPIKHSTFVDWLYSEGYVNQDFCDEFEQKRNFTSLKKVKGNALLNTYKQLRKKHFGNY</sequence>
<keyword evidence="2" id="KW-1185">Reference proteome</keyword>
<gene>
    <name evidence="1" type="ORF">C8P64_0152</name>
</gene>
<evidence type="ECO:0000313" key="1">
    <source>
        <dbReference type="EMBL" id="PTX44182.1"/>
    </source>
</evidence>
<name>A0A2T6AK36_9FLAO</name>
<accession>A0A2T6AK36</accession>